<dbReference type="Proteomes" id="UP000246991">
    <property type="component" value="Unassembled WGS sequence"/>
</dbReference>
<accession>A0A317SBW5</accession>
<gene>
    <name evidence="1" type="ORF">C7212DRAFT_337926</name>
</gene>
<reference evidence="1 2" key="1">
    <citation type="submission" date="2018-03" db="EMBL/GenBank/DDBJ databases">
        <title>Genomes of Pezizomycetes fungi and the evolution of truffles.</title>
        <authorList>
            <person name="Murat C."/>
            <person name="Payen T."/>
            <person name="Noel B."/>
            <person name="Kuo A."/>
            <person name="Martin F.M."/>
        </authorList>
    </citation>
    <scope>NUCLEOTIDE SEQUENCE [LARGE SCALE GENOMIC DNA]</scope>
    <source>
        <strain evidence="1">091103-1</strain>
    </source>
</reference>
<comment type="caution">
    <text evidence="1">The sequence shown here is derived from an EMBL/GenBank/DDBJ whole genome shotgun (WGS) entry which is preliminary data.</text>
</comment>
<dbReference type="EMBL" id="PYWC01000133">
    <property type="protein sequence ID" value="PWW71834.1"/>
    <property type="molecule type" value="Genomic_DNA"/>
</dbReference>
<evidence type="ECO:0000313" key="2">
    <source>
        <dbReference type="Proteomes" id="UP000246991"/>
    </source>
</evidence>
<feature type="non-terminal residue" evidence="1">
    <location>
        <position position="77"/>
    </location>
</feature>
<evidence type="ECO:0000313" key="1">
    <source>
        <dbReference type="EMBL" id="PWW71834.1"/>
    </source>
</evidence>
<name>A0A317SBW5_9PEZI</name>
<keyword evidence="2" id="KW-1185">Reference proteome</keyword>
<sequence>MFTLSIGDVLYVSLPDGTIIPFLYINGQYVPANLDPSALLVTTFTLEPVLAPTDDQPVQGAYVLMFLQRDGTYDLNP</sequence>
<proteinExistence type="predicted"/>
<protein>
    <submittedName>
        <fullName evidence="1">Uncharacterized protein</fullName>
    </submittedName>
</protein>
<dbReference type="AlphaFoldDB" id="A0A317SBW5"/>
<organism evidence="1 2">
    <name type="scientific">Tuber magnatum</name>
    <name type="common">white Piedmont truffle</name>
    <dbReference type="NCBI Taxonomy" id="42249"/>
    <lineage>
        <taxon>Eukaryota</taxon>
        <taxon>Fungi</taxon>
        <taxon>Dikarya</taxon>
        <taxon>Ascomycota</taxon>
        <taxon>Pezizomycotina</taxon>
        <taxon>Pezizomycetes</taxon>
        <taxon>Pezizales</taxon>
        <taxon>Tuberaceae</taxon>
        <taxon>Tuber</taxon>
    </lineage>
</organism>